<comment type="caution">
    <text evidence="11">The sequence shown here is derived from an EMBL/GenBank/DDBJ whole genome shotgun (WGS) entry which is preliminary data.</text>
</comment>
<accession>A0AAW1NXM1</accession>
<dbReference type="GO" id="GO:0141133">
    <property type="term" value="F:diphthine methyl ester synthase activity"/>
    <property type="evidence" value="ECO:0007669"/>
    <property type="project" value="UniProtKB-EC"/>
</dbReference>
<dbReference type="CDD" id="cd11647">
    <property type="entry name" value="DHP5_DphB"/>
    <property type="match status" value="1"/>
</dbReference>
<feature type="domain" description="Tetrapyrrole methylase" evidence="10">
    <location>
        <begin position="3"/>
        <end position="237"/>
    </location>
</feature>
<dbReference type="AlphaFoldDB" id="A0AAW1NXM1"/>
<evidence type="ECO:0000256" key="6">
    <source>
        <dbReference type="ARBA" id="ARBA00022679"/>
    </source>
</evidence>
<dbReference type="InterPro" id="IPR004551">
    <property type="entry name" value="Dphthn_synthase"/>
</dbReference>
<evidence type="ECO:0000313" key="11">
    <source>
        <dbReference type="EMBL" id="KAK9796260.1"/>
    </source>
</evidence>
<comment type="pathway">
    <text evidence="2">Protein modification; peptidyl-diphthamide biosynthesis.</text>
</comment>
<feature type="binding site" evidence="9">
    <location>
        <begin position="113"/>
        <end position="114"/>
    </location>
    <ligand>
        <name>S-adenosyl-L-methionine</name>
        <dbReference type="ChEBI" id="CHEBI:59789"/>
    </ligand>
</feature>
<feature type="binding site" evidence="9">
    <location>
        <position position="88"/>
    </location>
    <ligand>
        <name>S-adenosyl-L-methionine</name>
        <dbReference type="ChEBI" id="CHEBI:59789"/>
    </ligand>
</feature>
<reference evidence="11 12" key="1">
    <citation type="journal article" date="2024" name="Nat. Commun.">
        <title>Phylogenomics reveals the evolutionary origins of lichenization in chlorophyte algae.</title>
        <authorList>
            <person name="Puginier C."/>
            <person name="Libourel C."/>
            <person name="Otte J."/>
            <person name="Skaloud P."/>
            <person name="Haon M."/>
            <person name="Grisel S."/>
            <person name="Petersen M."/>
            <person name="Berrin J.G."/>
            <person name="Delaux P.M."/>
            <person name="Dal Grande F."/>
            <person name="Keller J."/>
        </authorList>
    </citation>
    <scope>NUCLEOTIDE SEQUENCE [LARGE SCALE GENOMIC DNA]</scope>
    <source>
        <strain evidence="11 12">SAG 2036</strain>
    </source>
</reference>
<evidence type="ECO:0000256" key="8">
    <source>
        <dbReference type="ARBA" id="ARBA00048752"/>
    </source>
</evidence>
<keyword evidence="7 9" id="KW-0949">S-adenosyl-L-methionine</keyword>
<dbReference type="InterPro" id="IPR000878">
    <property type="entry name" value="4pyrrol_Mease"/>
</dbReference>
<feature type="binding site" evidence="9">
    <location>
        <position position="85"/>
    </location>
    <ligand>
        <name>S-adenosyl-L-methionine</name>
        <dbReference type="ChEBI" id="CHEBI:59789"/>
    </ligand>
</feature>
<gene>
    <name evidence="11" type="ORF">WJX73_007243</name>
</gene>
<evidence type="ECO:0000313" key="12">
    <source>
        <dbReference type="Proteomes" id="UP001465755"/>
    </source>
</evidence>
<dbReference type="SUPFAM" id="SSF53790">
    <property type="entry name" value="Tetrapyrrole methylase"/>
    <property type="match status" value="1"/>
</dbReference>
<proteinExistence type="inferred from homology"/>
<evidence type="ECO:0000256" key="9">
    <source>
        <dbReference type="PIRSR" id="PIRSR036432-1"/>
    </source>
</evidence>
<evidence type="ECO:0000256" key="5">
    <source>
        <dbReference type="ARBA" id="ARBA00022603"/>
    </source>
</evidence>
<keyword evidence="5" id="KW-0489">Methyltransferase</keyword>
<feature type="binding site" evidence="9">
    <location>
        <position position="10"/>
    </location>
    <ligand>
        <name>S-adenosyl-L-methionine</name>
        <dbReference type="ChEBI" id="CHEBI:59789"/>
    </ligand>
</feature>
<keyword evidence="12" id="KW-1185">Reference proteome</keyword>
<dbReference type="NCBIfam" id="TIGR00522">
    <property type="entry name" value="dph5"/>
    <property type="match status" value="1"/>
</dbReference>
<dbReference type="InterPro" id="IPR035996">
    <property type="entry name" value="4pyrrol_Methylase_sf"/>
</dbReference>
<dbReference type="GO" id="GO:0032259">
    <property type="term" value="P:methylation"/>
    <property type="evidence" value="ECO:0007669"/>
    <property type="project" value="UniProtKB-KW"/>
</dbReference>
<dbReference type="EC" id="2.1.1.314" evidence="4"/>
<dbReference type="GO" id="GO:0017183">
    <property type="term" value="P:protein histidyl modification to diphthamide"/>
    <property type="evidence" value="ECO:0007669"/>
    <property type="project" value="InterPro"/>
</dbReference>
<evidence type="ECO:0000256" key="1">
    <source>
        <dbReference type="ARBA" id="ARBA00004006"/>
    </source>
</evidence>
<feature type="binding site" evidence="9">
    <location>
        <position position="222"/>
    </location>
    <ligand>
        <name>S-adenosyl-L-methionine</name>
        <dbReference type="ChEBI" id="CHEBI:59789"/>
    </ligand>
</feature>
<dbReference type="PANTHER" id="PTHR10882:SF0">
    <property type="entry name" value="DIPHTHINE METHYL ESTER SYNTHASE"/>
    <property type="match status" value="1"/>
</dbReference>
<sequence>MVLHIIGLGLHDEKDITVRGLEIVRQCSRVYLENYTSILMVDSSKLEEFYGVSVTVADREMVESESDKMLEGADKTDVAFLVVGDPFGATTHNDFQLRARELGIPVNVIHNASIMNAVGACGLQLYRFGEAISIVFFIDTWKPDSWYSKMLENRRRGLHTLCLLDIQVKEPSWESLARGTKDYQPPRFMSVRTAIEQLLEVEESRQEGAVSSDLVCVGLARVGCPDQRIVAGTLAELLDVEFGPPLHSLCIPGTVHSVEEEMLNMYKLQTG</sequence>
<evidence type="ECO:0000256" key="7">
    <source>
        <dbReference type="ARBA" id="ARBA00022691"/>
    </source>
</evidence>
<organism evidence="11 12">
    <name type="scientific">Symbiochloris irregularis</name>
    <dbReference type="NCBI Taxonomy" id="706552"/>
    <lineage>
        <taxon>Eukaryota</taxon>
        <taxon>Viridiplantae</taxon>
        <taxon>Chlorophyta</taxon>
        <taxon>core chlorophytes</taxon>
        <taxon>Trebouxiophyceae</taxon>
        <taxon>Trebouxiales</taxon>
        <taxon>Trebouxiaceae</taxon>
        <taxon>Symbiochloris</taxon>
    </lineage>
</organism>
<evidence type="ECO:0000256" key="3">
    <source>
        <dbReference type="ARBA" id="ARBA00006729"/>
    </source>
</evidence>
<name>A0AAW1NXM1_9CHLO</name>
<feature type="binding site" evidence="9">
    <location>
        <position position="164"/>
    </location>
    <ligand>
        <name>S-adenosyl-L-methionine</name>
        <dbReference type="ChEBI" id="CHEBI:59789"/>
    </ligand>
</feature>
<dbReference type="HAMAP" id="MF_01084">
    <property type="entry name" value="Diphthine_synth"/>
    <property type="match status" value="1"/>
</dbReference>
<dbReference type="EMBL" id="JALJOQ010000118">
    <property type="protein sequence ID" value="KAK9796260.1"/>
    <property type="molecule type" value="Genomic_DNA"/>
</dbReference>
<dbReference type="Gene3D" id="3.30.950.10">
    <property type="entry name" value="Methyltransferase, Cobalt-precorrin-4 Transmethylase, Domain 2"/>
    <property type="match status" value="1"/>
</dbReference>
<dbReference type="FunFam" id="3.40.1010.10:FF:000004">
    <property type="entry name" value="Putative diphthine synthase"/>
    <property type="match status" value="1"/>
</dbReference>
<dbReference type="PIRSF" id="PIRSF036432">
    <property type="entry name" value="Diphthine_synth"/>
    <property type="match status" value="1"/>
</dbReference>
<dbReference type="Gene3D" id="3.40.1010.10">
    <property type="entry name" value="Cobalt-precorrin-4 Transmethylase, Domain 1"/>
    <property type="match status" value="1"/>
</dbReference>
<feature type="binding site" evidence="9">
    <location>
        <position position="247"/>
    </location>
    <ligand>
        <name>S-adenosyl-L-methionine</name>
        <dbReference type="ChEBI" id="CHEBI:59789"/>
    </ligand>
</feature>
<evidence type="ECO:0000256" key="2">
    <source>
        <dbReference type="ARBA" id="ARBA00005156"/>
    </source>
</evidence>
<evidence type="ECO:0000256" key="4">
    <source>
        <dbReference type="ARBA" id="ARBA00011927"/>
    </source>
</evidence>
<protein>
    <recommendedName>
        <fullName evidence="4">diphthine methyl ester synthase</fullName>
        <ecNumber evidence="4">2.1.1.314</ecNumber>
    </recommendedName>
</protein>
<dbReference type="Pfam" id="PF00590">
    <property type="entry name" value="TP_methylase"/>
    <property type="match status" value="1"/>
</dbReference>
<keyword evidence="6" id="KW-0808">Transferase</keyword>
<comment type="catalytic activity">
    <reaction evidence="8">
        <text>2-[(3S)-amino-3-carboxypropyl]-L-histidyl-[translation elongation factor 2] + 4 S-adenosyl-L-methionine = diphthine methyl ester-[translation elongation factor 2] + 4 S-adenosyl-L-homocysteine + 3 H(+)</text>
        <dbReference type="Rhea" id="RHEA:42652"/>
        <dbReference type="Rhea" id="RHEA-COMP:9749"/>
        <dbReference type="Rhea" id="RHEA-COMP:10173"/>
        <dbReference type="ChEBI" id="CHEBI:15378"/>
        <dbReference type="ChEBI" id="CHEBI:57856"/>
        <dbReference type="ChEBI" id="CHEBI:59789"/>
        <dbReference type="ChEBI" id="CHEBI:73995"/>
        <dbReference type="ChEBI" id="CHEBI:79005"/>
        <dbReference type="EC" id="2.1.1.314"/>
    </reaction>
</comment>
<comment type="similarity">
    <text evidence="3">Belongs to the diphthine synthase family.</text>
</comment>
<dbReference type="PANTHER" id="PTHR10882">
    <property type="entry name" value="DIPHTHINE SYNTHASE"/>
    <property type="match status" value="1"/>
</dbReference>
<evidence type="ECO:0000259" key="10">
    <source>
        <dbReference type="Pfam" id="PF00590"/>
    </source>
</evidence>
<dbReference type="FunFam" id="3.30.950.10:FF:000004">
    <property type="entry name" value="Diphthine synthase putative"/>
    <property type="match status" value="1"/>
</dbReference>
<dbReference type="Proteomes" id="UP001465755">
    <property type="component" value="Unassembled WGS sequence"/>
</dbReference>
<comment type="function">
    <text evidence="1">S-adenosyl-L-methionine-dependent methyltransferase that catalyzes four methylations of the modified target histidine residue in translation elongation factor 2 (EF-2), to form an intermediate called diphthine methyl ester. The four successive methylation reactions represent the second step of diphthamide biosynthesis.</text>
</comment>
<dbReference type="InterPro" id="IPR014777">
    <property type="entry name" value="4pyrrole_Mease_sub1"/>
</dbReference>
<dbReference type="InterPro" id="IPR014776">
    <property type="entry name" value="4pyrrole_Mease_sub2"/>
</dbReference>